<reference evidence="1 2" key="1">
    <citation type="submission" date="2024-08" db="EMBL/GenBank/DDBJ databases">
        <title>Clostridium lapicellarii sp. nov., and Clostridium renhuaiense sp. nov., two species isolated from the mud in a fermentation cellar used for producing sauce-flavour Chinese liquors.</title>
        <authorList>
            <person name="Yang F."/>
            <person name="Wang H."/>
            <person name="Chen L.Q."/>
            <person name="Zhou N."/>
            <person name="Lu J.J."/>
            <person name="Pu X.X."/>
            <person name="Wan B."/>
            <person name="Wang L."/>
            <person name="Liu S.J."/>
        </authorList>
    </citation>
    <scope>NUCLEOTIDE SEQUENCE [LARGE SCALE GENOMIC DNA]</scope>
    <source>
        <strain evidence="1 2">MT-113</strain>
    </source>
</reference>
<comment type="caution">
    <text evidence="1">The sequence shown here is derived from an EMBL/GenBank/DDBJ whole genome shotgun (WGS) entry which is preliminary data.</text>
</comment>
<protein>
    <submittedName>
        <fullName evidence="1">Uncharacterized protein</fullName>
    </submittedName>
</protein>
<accession>A0ABV4DUM2</accession>
<organism evidence="1 2">
    <name type="scientific">Clostridium lapidicellarium</name>
    <dbReference type="NCBI Taxonomy" id="3240931"/>
    <lineage>
        <taxon>Bacteria</taxon>
        <taxon>Bacillati</taxon>
        <taxon>Bacillota</taxon>
        <taxon>Clostridia</taxon>
        <taxon>Eubacteriales</taxon>
        <taxon>Clostridiaceae</taxon>
        <taxon>Clostridium</taxon>
    </lineage>
</organism>
<evidence type="ECO:0000313" key="2">
    <source>
        <dbReference type="Proteomes" id="UP001565220"/>
    </source>
</evidence>
<proteinExistence type="predicted"/>
<evidence type="ECO:0000313" key="1">
    <source>
        <dbReference type="EMBL" id="MEY8762941.1"/>
    </source>
</evidence>
<keyword evidence="2" id="KW-1185">Reference proteome</keyword>
<dbReference type="Proteomes" id="UP001565220">
    <property type="component" value="Unassembled WGS sequence"/>
</dbReference>
<dbReference type="RefSeq" id="WP_294182391.1">
    <property type="nucleotide sequence ID" value="NZ_JBGFFE010000004.1"/>
</dbReference>
<gene>
    <name evidence="1" type="ORF">AB8S09_04660</name>
</gene>
<dbReference type="EMBL" id="JBGFFE010000004">
    <property type="protein sequence ID" value="MEY8762941.1"/>
    <property type="molecule type" value="Genomic_DNA"/>
</dbReference>
<name>A0ABV4DUM2_9CLOT</name>
<sequence>MKISHECWQCGCEKLDYGGSRYCVFDSSSGPVIMKDEPDECLFVDKDSHIFGDIYDEFQKKGSQK</sequence>